<accession>A0ACB9PXQ3</accession>
<sequence>MAITGNVFGLLYSSFFFSPGAFFSWGLALSYNLVDYACVSILMLFYGQEDRQKHLTEVAILISFHEGLASLSAILFARITDAYKGRFYAILLSTSSYITGLAILWSYAYRENQAKAVKSKTLNVPLFLLTSILLAMGKGATDPLLKPFLSDQLIQHNSGLSQNEEKKTQTVICQNEWLQSARYGAALISIFAFARKKWDQVFAVSSIVMGACLSLFIAGFTCYRSTDQHSQNIWVKLEHSNPETQESDGKVSHVKKMKALLILSCISYNMVLAAGSTFFQEQSDSEKMQSLRLNEKDVIRFSLVMVIKTFVAHITIFIFWLCGAKRQKILLMRIGAGMVCAVICCIIAWKVEVERLSLAKDQRDIPKDYKKLMSVMWLCPQFVFLGLVEGLAQSGLDKLFENESLSNLWRQSKELVSCLGRFMSIPCVLIFRSWFKNFQNNQSHLDRYYLMLAGLSSVFVCVYYFVAVAYAKIMSEDVEEATAVQSATKDPDPIVTLKAMI</sequence>
<dbReference type="EMBL" id="CM039427">
    <property type="protein sequence ID" value="KAI4353268.1"/>
    <property type="molecule type" value="Genomic_DNA"/>
</dbReference>
<organism evidence="1 2">
    <name type="scientific">Bauhinia variegata</name>
    <name type="common">Purple orchid tree</name>
    <name type="synonym">Phanera variegata</name>
    <dbReference type="NCBI Taxonomy" id="167791"/>
    <lineage>
        <taxon>Eukaryota</taxon>
        <taxon>Viridiplantae</taxon>
        <taxon>Streptophyta</taxon>
        <taxon>Embryophyta</taxon>
        <taxon>Tracheophyta</taxon>
        <taxon>Spermatophyta</taxon>
        <taxon>Magnoliopsida</taxon>
        <taxon>eudicotyledons</taxon>
        <taxon>Gunneridae</taxon>
        <taxon>Pentapetalae</taxon>
        <taxon>rosids</taxon>
        <taxon>fabids</taxon>
        <taxon>Fabales</taxon>
        <taxon>Fabaceae</taxon>
        <taxon>Cercidoideae</taxon>
        <taxon>Cercideae</taxon>
        <taxon>Bauhiniinae</taxon>
        <taxon>Bauhinia</taxon>
    </lineage>
</organism>
<proteinExistence type="predicted"/>
<comment type="caution">
    <text evidence="1">The sequence shown here is derived from an EMBL/GenBank/DDBJ whole genome shotgun (WGS) entry which is preliminary data.</text>
</comment>
<evidence type="ECO:0000313" key="2">
    <source>
        <dbReference type="Proteomes" id="UP000828941"/>
    </source>
</evidence>
<evidence type="ECO:0000313" key="1">
    <source>
        <dbReference type="EMBL" id="KAI4353268.1"/>
    </source>
</evidence>
<gene>
    <name evidence="1" type="ORF">L6164_002231</name>
</gene>
<dbReference type="Proteomes" id="UP000828941">
    <property type="component" value="Chromosome 2"/>
</dbReference>
<name>A0ACB9PXQ3_BAUVA</name>
<protein>
    <submittedName>
        <fullName evidence="1">Uncharacterized protein</fullName>
    </submittedName>
</protein>
<keyword evidence="2" id="KW-1185">Reference proteome</keyword>
<reference evidence="1 2" key="1">
    <citation type="journal article" date="2022" name="DNA Res.">
        <title>Chromosomal-level genome assembly of the orchid tree Bauhinia variegata (Leguminosae; Cercidoideae) supports the allotetraploid origin hypothesis of Bauhinia.</title>
        <authorList>
            <person name="Zhong Y."/>
            <person name="Chen Y."/>
            <person name="Zheng D."/>
            <person name="Pang J."/>
            <person name="Liu Y."/>
            <person name="Luo S."/>
            <person name="Meng S."/>
            <person name="Qian L."/>
            <person name="Wei D."/>
            <person name="Dai S."/>
            <person name="Zhou R."/>
        </authorList>
    </citation>
    <scope>NUCLEOTIDE SEQUENCE [LARGE SCALE GENOMIC DNA]</scope>
    <source>
        <strain evidence="1">BV-YZ2020</strain>
    </source>
</reference>